<comment type="caution">
    <text evidence="1">The sequence shown here is derived from an EMBL/GenBank/DDBJ whole genome shotgun (WGS) entry which is preliminary data.</text>
</comment>
<evidence type="ECO:0000313" key="2">
    <source>
        <dbReference type="Proteomes" id="UP000551848"/>
    </source>
</evidence>
<accession>A0A838XV11</accession>
<gene>
    <name evidence="1" type="ORF">H2072_01660</name>
</gene>
<proteinExistence type="predicted"/>
<evidence type="ECO:0000313" key="1">
    <source>
        <dbReference type="EMBL" id="MBA4692434.1"/>
    </source>
</evidence>
<dbReference type="EMBL" id="JACETL010000011">
    <property type="protein sequence ID" value="MBA4692434.1"/>
    <property type="molecule type" value="Genomic_DNA"/>
</dbReference>
<name>A0A838XV11_9GAMM</name>
<organism evidence="1 2">
    <name type="scientific">SAR86 cluster bacterium</name>
    <dbReference type="NCBI Taxonomy" id="2030880"/>
    <lineage>
        <taxon>Bacteria</taxon>
        <taxon>Pseudomonadati</taxon>
        <taxon>Pseudomonadota</taxon>
        <taxon>Gammaproteobacteria</taxon>
        <taxon>SAR86 cluster</taxon>
    </lineage>
</organism>
<dbReference type="AlphaFoldDB" id="A0A838XV11"/>
<protein>
    <recommendedName>
        <fullName evidence="3">DUF1214 domain-containing protein</fullName>
    </recommendedName>
</protein>
<evidence type="ECO:0008006" key="3">
    <source>
        <dbReference type="Google" id="ProtNLM"/>
    </source>
</evidence>
<sequence>MSNLISINNPINTESQIQHELEALEIYNLKEIQEQKELVRSFWLDLVKPSEVMMSCFDDAFEEVMFGAVIWALNQDPNFPKVVTISRVPHKINNQNIPGSRWGIDNPDSVYRVIPIGESQSYVIRGKLGKQLFNENHFTLWDENMKTIGLISGNNIKVDGKNNFEIFVNPKSNEGGKNHIQTSSGAKEFYIRDTMIDWLSDRPNMLEIEILEGSRSGKCFDKKKRLETVKAYMQKWAANTTRWNQQALSKPVNEFSFKIDRDTDGALRNQVYLLGHFALPSSDHCIKLDIHLDGAKYFIAPITNIWGTTNNIVTKNGSLNNSQAKVNQDGTYTFILSVNDPGVFNWLDPSGLSEGILTLRWSGFPNDIVGENLFAKSKVMLISDALNEITDDHRISSEERLNQLQAREESYSWRTD</sequence>
<reference evidence="1 2" key="1">
    <citation type="submission" date="2020-06" db="EMBL/GenBank/DDBJ databases">
        <title>Dysbiosis in marine aquaculture revealed through microbiome analysis: reverse ecology for environmental sustainability.</title>
        <authorList>
            <person name="Haro-Moreno J.M."/>
            <person name="Coutinho F.H."/>
            <person name="Zaragoza-Solas A."/>
            <person name="Picazo A."/>
            <person name="Almagro-Moreno S."/>
            <person name="Lopez-Perez M."/>
        </authorList>
    </citation>
    <scope>NUCLEOTIDE SEQUENCE [LARGE SCALE GENOMIC DNA]</scope>
    <source>
        <strain evidence="1">MCMED-G41</strain>
    </source>
</reference>
<dbReference type="Proteomes" id="UP000551848">
    <property type="component" value="Unassembled WGS sequence"/>
</dbReference>